<dbReference type="Proteomes" id="UP000533080">
    <property type="component" value="Unassembled WGS sequence"/>
</dbReference>
<organism evidence="1 2">
    <name type="scientific">Myxococcus xanthus</name>
    <dbReference type="NCBI Taxonomy" id="34"/>
    <lineage>
        <taxon>Bacteria</taxon>
        <taxon>Pseudomonadati</taxon>
        <taxon>Myxococcota</taxon>
        <taxon>Myxococcia</taxon>
        <taxon>Myxococcales</taxon>
        <taxon>Cystobacterineae</taxon>
        <taxon>Myxococcaceae</taxon>
        <taxon>Myxococcus</taxon>
    </lineage>
</organism>
<proteinExistence type="predicted"/>
<gene>
    <name evidence="1" type="ORF">HNV28_06115</name>
</gene>
<evidence type="ECO:0000313" key="2">
    <source>
        <dbReference type="Proteomes" id="UP000533080"/>
    </source>
</evidence>
<dbReference type="EMBL" id="JABFNT010000014">
    <property type="protein sequence ID" value="NOJ77921.1"/>
    <property type="molecule type" value="Genomic_DNA"/>
</dbReference>
<comment type="caution">
    <text evidence="1">The sequence shown here is derived from an EMBL/GenBank/DDBJ whole genome shotgun (WGS) entry which is preliminary data.</text>
</comment>
<dbReference type="PROSITE" id="PS51257">
    <property type="entry name" value="PROKAR_LIPOPROTEIN"/>
    <property type="match status" value="1"/>
</dbReference>
<accession>A0A7Y4MPI8</accession>
<sequence length="147" mass="16116">MRIQAVLLAVLLMACGDGGGPDEDAFVARFEASFGQCYGICYYRLDVASDGSAEVAYAERKGARESKQTFLLRQSELDGLLEDAALARTETWAPVYGCPDCVDQGRYSLKLADKGEVREAMVDPMFMPAHLSPMILRLTGVLVRSLR</sequence>
<dbReference type="RefSeq" id="WP_141591770.1">
    <property type="nucleotide sequence ID" value="NZ_JABFNS010000029.1"/>
</dbReference>
<reference evidence="1 2" key="1">
    <citation type="submission" date="2020-05" db="EMBL/GenBank/DDBJ databases">
        <authorList>
            <person name="Whitworth D."/>
        </authorList>
    </citation>
    <scope>NUCLEOTIDE SEQUENCE [LARGE SCALE GENOMIC DNA]</scope>
    <source>
        <strain evidence="1 2">AM005</strain>
    </source>
</reference>
<name>A0A7Y4MPI8_MYXXA</name>
<dbReference type="AlphaFoldDB" id="A0A7Y4MPI8"/>
<evidence type="ECO:0000313" key="1">
    <source>
        <dbReference type="EMBL" id="NOJ77921.1"/>
    </source>
</evidence>
<evidence type="ECO:0008006" key="3">
    <source>
        <dbReference type="Google" id="ProtNLM"/>
    </source>
</evidence>
<protein>
    <recommendedName>
        <fullName evidence="3">Lipoprotein</fullName>
    </recommendedName>
</protein>